<feature type="region of interest" description="Disordered" evidence="2">
    <location>
        <begin position="320"/>
        <end position="350"/>
    </location>
</feature>
<evidence type="ECO:0000259" key="3">
    <source>
        <dbReference type="Pfam" id="PF17076"/>
    </source>
</evidence>
<dbReference type="Proteomes" id="UP000094336">
    <property type="component" value="Unassembled WGS sequence"/>
</dbReference>
<evidence type="ECO:0000313" key="4">
    <source>
        <dbReference type="EMBL" id="ODQ81011.1"/>
    </source>
</evidence>
<evidence type="ECO:0000256" key="1">
    <source>
        <dbReference type="SAM" id="Coils"/>
    </source>
</evidence>
<dbReference type="EMBL" id="KV454428">
    <property type="protein sequence ID" value="ODQ81011.1"/>
    <property type="molecule type" value="Genomic_DNA"/>
</dbReference>
<name>A0A1E3QTJ4_9ASCO</name>
<dbReference type="OrthoDB" id="289721at2759"/>
<feature type="compositionally biased region" description="Low complexity" evidence="2">
    <location>
        <begin position="167"/>
        <end position="180"/>
    </location>
</feature>
<evidence type="ECO:0000256" key="2">
    <source>
        <dbReference type="SAM" id="MobiDB-lite"/>
    </source>
</evidence>
<feature type="region of interest" description="Disordered" evidence="2">
    <location>
        <begin position="120"/>
        <end position="213"/>
    </location>
</feature>
<keyword evidence="1" id="KW-0175">Coiled coil</keyword>
<proteinExistence type="predicted"/>
<dbReference type="InterPro" id="IPR031403">
    <property type="entry name" value="Sbe2/Sbe22_C"/>
</dbReference>
<dbReference type="RefSeq" id="XP_018986339.1">
    <property type="nucleotide sequence ID" value="XM_019126924.1"/>
</dbReference>
<dbReference type="STRING" id="984486.A0A1E3QTJ4"/>
<feature type="coiled-coil region" evidence="1">
    <location>
        <begin position="356"/>
        <end position="391"/>
    </location>
</feature>
<keyword evidence="5" id="KW-1185">Reference proteome</keyword>
<dbReference type="Pfam" id="PF17076">
    <property type="entry name" value="SBE2_C"/>
    <property type="match status" value="1"/>
</dbReference>
<feature type="domain" description="Sbe2/Sbe22 C-terminal" evidence="3">
    <location>
        <begin position="387"/>
        <end position="603"/>
    </location>
</feature>
<feature type="compositionally biased region" description="Polar residues" evidence="2">
    <location>
        <begin position="191"/>
        <end position="206"/>
    </location>
</feature>
<gene>
    <name evidence="4" type="ORF">BABINDRAFT_119030</name>
</gene>
<dbReference type="AlphaFoldDB" id="A0A1E3QTJ4"/>
<dbReference type="GeneID" id="30144778"/>
<evidence type="ECO:0000313" key="5">
    <source>
        <dbReference type="Proteomes" id="UP000094336"/>
    </source>
</evidence>
<accession>A0A1E3QTJ4</accession>
<dbReference type="GO" id="GO:0031505">
    <property type="term" value="P:fungal-type cell wall organization"/>
    <property type="evidence" value="ECO:0007669"/>
    <property type="project" value="InterPro"/>
</dbReference>
<sequence length="659" mass="75029">MPKVYTENTSFDMSLSFDQSLNTVLEEMVDICITDSFKLPPLRVCSKSQLIHHQNPSSSSLGSRVGSRVSLVKRPSQSVLTQMLETRPVDLMRPVSGDSLASDLDPDFLHSRLSSLTSTSDSEFLPETLAKDHSQSQRRKRPEARTIPGEATLRTRNNESIPFNGPSRSFSGQSRSFSGQARTNGPFAPLDSTSSLTRKASNSSEITLKLQPHQKYRLNRMNRKQSQQDLDQALKDDIDLDDDDIPGDVVWNVPMAGGYFPRTHSKSAVSLQPTPLPGQLEHLYNPQQVKSMPDIRGSYPMLSISRGISDYYSAKQLEELQKRSRSNPSVRNVPEASETAHGTRDIWLPPKNPLELRKHEQEIARLAGQRAQKEVQELERQSKLRQQHEHNEQKWFKFSLSSNFKKASRLEVKLLVWQTPVPARLRHSLWAKNLQYHLHKTGSKQDEVLDKFEVLSRTLDTLDMAHKQEEMTRCVHRLTQLPMFRGVGELFLASFKRLVLLLLVSRSGLLYGDELLIGSLLVFFPDRTLKEVFEMTQLMKLLVVNEKFVKKLTKGLGNTYFKRLLAGFPQELAGMNSKTLWVLWSLTDGDAVKRFLEILVVVNDYKLALAYVLTVVKQYHFGWLSLAELERSVGLRSAVVDVKDLELFVVRLKGCYKEL</sequence>
<organism evidence="4 5">
    <name type="scientific">Babjeviella inositovora NRRL Y-12698</name>
    <dbReference type="NCBI Taxonomy" id="984486"/>
    <lineage>
        <taxon>Eukaryota</taxon>
        <taxon>Fungi</taxon>
        <taxon>Dikarya</taxon>
        <taxon>Ascomycota</taxon>
        <taxon>Saccharomycotina</taxon>
        <taxon>Pichiomycetes</taxon>
        <taxon>Serinales incertae sedis</taxon>
        <taxon>Babjeviella</taxon>
    </lineage>
</organism>
<protein>
    <recommendedName>
        <fullName evidence="3">Sbe2/Sbe22 C-terminal domain-containing protein</fullName>
    </recommendedName>
</protein>
<reference evidence="5" key="1">
    <citation type="submission" date="2016-05" db="EMBL/GenBank/DDBJ databases">
        <title>Comparative genomics of biotechnologically important yeasts.</title>
        <authorList>
            <consortium name="DOE Joint Genome Institute"/>
            <person name="Riley R."/>
            <person name="Haridas S."/>
            <person name="Wolfe K.H."/>
            <person name="Lopes M.R."/>
            <person name="Hittinger C.T."/>
            <person name="Goker M."/>
            <person name="Salamov A."/>
            <person name="Wisecaver J."/>
            <person name="Long T.M."/>
            <person name="Aerts A.L."/>
            <person name="Barry K."/>
            <person name="Choi C."/>
            <person name="Clum A."/>
            <person name="Coughlan A.Y."/>
            <person name="Deshpande S."/>
            <person name="Douglass A.P."/>
            <person name="Hanson S.J."/>
            <person name="Klenk H.-P."/>
            <person name="Labutti K."/>
            <person name="Lapidus A."/>
            <person name="Lindquist E."/>
            <person name="Lipzen A."/>
            <person name="Meier-Kolthoff J.P."/>
            <person name="Ohm R.A."/>
            <person name="Otillar R.P."/>
            <person name="Pangilinan J."/>
            <person name="Peng Y."/>
            <person name="Rokas A."/>
            <person name="Rosa C.A."/>
            <person name="Scheuner C."/>
            <person name="Sibirny A.A."/>
            <person name="Slot J.C."/>
            <person name="Stielow J.B."/>
            <person name="Sun H."/>
            <person name="Kurtzman C.P."/>
            <person name="Blackwell M."/>
            <person name="Grigoriev I.V."/>
            <person name="Jeffries T.W."/>
        </authorList>
    </citation>
    <scope>NUCLEOTIDE SEQUENCE [LARGE SCALE GENOMIC DNA]</scope>
    <source>
        <strain evidence="5">NRRL Y-12698</strain>
    </source>
</reference>